<organism evidence="3 4">
    <name type="scientific">Vibrio maritimus</name>
    <dbReference type="NCBI Taxonomy" id="990268"/>
    <lineage>
        <taxon>Bacteria</taxon>
        <taxon>Pseudomonadati</taxon>
        <taxon>Pseudomonadota</taxon>
        <taxon>Gammaproteobacteria</taxon>
        <taxon>Vibrionales</taxon>
        <taxon>Vibrionaceae</taxon>
        <taxon>Vibrio</taxon>
    </lineage>
</organism>
<evidence type="ECO:0000313" key="3">
    <source>
        <dbReference type="EMBL" id="GAL16611.1"/>
    </source>
</evidence>
<dbReference type="InterPro" id="IPR004360">
    <property type="entry name" value="Glyas_Fos-R_dOase_dom"/>
</dbReference>
<dbReference type="InterPro" id="IPR037523">
    <property type="entry name" value="VOC_core"/>
</dbReference>
<dbReference type="Pfam" id="PF00903">
    <property type="entry name" value="Glyoxalase"/>
    <property type="match status" value="1"/>
</dbReference>
<sequence length="137" mass="15124">MKQISRVNHIGIRVSDFEQSRDFYAKLGFEYIAGPTGPEPVAIVEHPSGININFILNAAPGETLNRLMDVPEKYTGYTHVAIEVSSAEEVLANLAELDIPLSGEPMNHPTGTSFFIRDPDDNVIEFIEYVGLGAYKN</sequence>
<dbReference type="GO" id="GO:0046872">
    <property type="term" value="F:metal ion binding"/>
    <property type="evidence" value="ECO:0007669"/>
    <property type="project" value="UniProtKB-KW"/>
</dbReference>
<dbReference type="InterPro" id="IPR018146">
    <property type="entry name" value="Glyoxalase_1_CS"/>
</dbReference>
<dbReference type="InterPro" id="IPR050383">
    <property type="entry name" value="GlyoxalaseI/FosfomycinResist"/>
</dbReference>
<proteinExistence type="predicted"/>
<dbReference type="CDD" id="cd06587">
    <property type="entry name" value="VOC"/>
    <property type="match status" value="1"/>
</dbReference>
<protein>
    <recommendedName>
        <fullName evidence="2">VOC domain-containing protein</fullName>
    </recommendedName>
</protein>
<reference evidence="3 4" key="1">
    <citation type="submission" date="2014-09" db="EMBL/GenBank/DDBJ databases">
        <title>Vibrio maritimus JCM 19235. (C45) whole genome shotgun sequence.</title>
        <authorList>
            <person name="Sawabe T."/>
            <person name="Meirelles P."/>
            <person name="Nakanishi M."/>
            <person name="Sayaka M."/>
            <person name="Hattori M."/>
            <person name="Ohkuma M."/>
        </authorList>
    </citation>
    <scope>NUCLEOTIDE SEQUENCE [LARGE SCALE GENOMIC DNA]</scope>
    <source>
        <strain evidence="4">JCM19235</strain>
    </source>
</reference>
<dbReference type="PROSITE" id="PS00934">
    <property type="entry name" value="GLYOXALASE_I_1"/>
    <property type="match status" value="1"/>
</dbReference>
<dbReference type="Gene3D" id="3.10.180.10">
    <property type="entry name" value="2,3-Dihydroxybiphenyl 1,2-Dioxygenase, domain 1"/>
    <property type="match status" value="1"/>
</dbReference>
<evidence type="ECO:0000313" key="4">
    <source>
        <dbReference type="Proteomes" id="UP000029228"/>
    </source>
</evidence>
<dbReference type="STRING" id="990268.JCM19235_5160"/>
<keyword evidence="1" id="KW-0479">Metal-binding</keyword>
<dbReference type="AlphaFoldDB" id="A0A090RMZ5"/>
<accession>A0A090RMZ5</accession>
<feature type="domain" description="VOC" evidence="2">
    <location>
        <begin position="6"/>
        <end position="129"/>
    </location>
</feature>
<name>A0A090RMZ5_9VIBR</name>
<evidence type="ECO:0000256" key="1">
    <source>
        <dbReference type="ARBA" id="ARBA00022723"/>
    </source>
</evidence>
<dbReference type="Proteomes" id="UP000029228">
    <property type="component" value="Unassembled WGS sequence"/>
</dbReference>
<dbReference type="OrthoDB" id="9789841at2"/>
<dbReference type="SUPFAM" id="SSF54593">
    <property type="entry name" value="Glyoxalase/Bleomycin resistance protein/Dihydroxybiphenyl dioxygenase"/>
    <property type="match status" value="1"/>
</dbReference>
<dbReference type="GO" id="GO:0004462">
    <property type="term" value="F:lactoylglutathione lyase activity"/>
    <property type="evidence" value="ECO:0007669"/>
    <property type="project" value="InterPro"/>
</dbReference>
<dbReference type="PANTHER" id="PTHR21366">
    <property type="entry name" value="GLYOXALASE FAMILY PROTEIN"/>
    <property type="match status" value="1"/>
</dbReference>
<gene>
    <name evidence="3" type="ORF">JCM19235_5160</name>
</gene>
<dbReference type="PROSITE" id="PS51819">
    <property type="entry name" value="VOC"/>
    <property type="match status" value="1"/>
</dbReference>
<keyword evidence="4" id="KW-1185">Reference proteome</keyword>
<dbReference type="InterPro" id="IPR029068">
    <property type="entry name" value="Glyas_Bleomycin-R_OHBP_Dase"/>
</dbReference>
<comment type="caution">
    <text evidence="3">The sequence shown here is derived from an EMBL/GenBank/DDBJ whole genome shotgun (WGS) entry which is preliminary data.</text>
</comment>
<reference evidence="3 4" key="2">
    <citation type="submission" date="2014-09" db="EMBL/GenBank/DDBJ databases">
        <authorList>
            <consortium name="NBRP consortium"/>
            <person name="Sawabe T."/>
            <person name="Meirelles P."/>
            <person name="Nakanishi M."/>
            <person name="Sayaka M."/>
            <person name="Hattori M."/>
            <person name="Ohkuma M."/>
        </authorList>
    </citation>
    <scope>NUCLEOTIDE SEQUENCE [LARGE SCALE GENOMIC DNA]</scope>
    <source>
        <strain evidence="4">JCM19235</strain>
    </source>
</reference>
<dbReference type="EMBL" id="BBMR01000001">
    <property type="protein sequence ID" value="GAL16611.1"/>
    <property type="molecule type" value="Genomic_DNA"/>
</dbReference>
<evidence type="ECO:0000259" key="2">
    <source>
        <dbReference type="PROSITE" id="PS51819"/>
    </source>
</evidence>